<gene>
    <name evidence="2" type="ORF">J2793_006956</name>
</gene>
<proteinExistence type="predicted"/>
<evidence type="ECO:0000313" key="2">
    <source>
        <dbReference type="EMBL" id="MDP9651481.1"/>
    </source>
</evidence>
<comment type="caution">
    <text evidence="2">The sequence shown here is derived from an EMBL/GenBank/DDBJ whole genome shotgun (WGS) entry which is preliminary data.</text>
</comment>
<dbReference type="Proteomes" id="UP001229486">
    <property type="component" value="Unassembled WGS sequence"/>
</dbReference>
<keyword evidence="1" id="KW-0472">Membrane</keyword>
<name>A0AB73IND3_9BURK</name>
<accession>A0AB73IND3</accession>
<keyword evidence="1" id="KW-0812">Transmembrane</keyword>
<feature type="transmembrane region" description="Helical" evidence="1">
    <location>
        <begin position="115"/>
        <end position="135"/>
    </location>
</feature>
<feature type="transmembrane region" description="Helical" evidence="1">
    <location>
        <begin position="89"/>
        <end position="109"/>
    </location>
</feature>
<evidence type="ECO:0000256" key="1">
    <source>
        <dbReference type="SAM" id="Phobius"/>
    </source>
</evidence>
<dbReference type="EMBL" id="JAURTK010000021">
    <property type="protein sequence ID" value="MDP9651481.1"/>
    <property type="molecule type" value="Genomic_DNA"/>
</dbReference>
<protein>
    <recommendedName>
        <fullName evidence="4">Glycine zipper 2TM domain-containing protein</fullName>
    </recommendedName>
</protein>
<evidence type="ECO:0000313" key="3">
    <source>
        <dbReference type="Proteomes" id="UP001229486"/>
    </source>
</evidence>
<reference evidence="2" key="1">
    <citation type="submission" date="2023-07" db="EMBL/GenBank/DDBJ databases">
        <title>Sorghum-associated microbial communities from plants grown in Nebraska, USA.</title>
        <authorList>
            <person name="Schachtman D."/>
        </authorList>
    </citation>
    <scope>NUCLEOTIDE SEQUENCE</scope>
    <source>
        <strain evidence="2">DS1061</strain>
    </source>
</reference>
<evidence type="ECO:0008006" key="4">
    <source>
        <dbReference type="Google" id="ProtNLM"/>
    </source>
</evidence>
<organism evidence="2 3">
    <name type="scientific">Paraburkholderia caledonica</name>
    <dbReference type="NCBI Taxonomy" id="134536"/>
    <lineage>
        <taxon>Bacteria</taxon>
        <taxon>Pseudomonadati</taxon>
        <taxon>Pseudomonadota</taxon>
        <taxon>Betaproteobacteria</taxon>
        <taxon>Burkholderiales</taxon>
        <taxon>Burkholderiaceae</taxon>
        <taxon>Paraburkholderia</taxon>
    </lineage>
</organism>
<sequence length="192" mass="21126">MHGSPAPMGIRLGVCGCPDAKRMSPCTATFGWSTSCLRSPPIPRRKQTSGRSEMAFFWTLKSIPELANLPARDRRVYWRRAYRRTWRHWRTWAGLLACALCAGLGSRLGASVDHATVGAMIGGGIGGFVFGQVTVRVARSHYKNVLLGSESYAIEQQARSSSSATRRYSQSIKQFLIERPPASDGSFRCGLT</sequence>
<dbReference type="AlphaFoldDB" id="A0AB73IND3"/>
<keyword evidence="1" id="KW-1133">Transmembrane helix</keyword>